<organism evidence="2 3">
    <name type="scientific">Duganella callida</name>
    <dbReference type="NCBI Taxonomy" id="2561932"/>
    <lineage>
        <taxon>Bacteria</taxon>
        <taxon>Pseudomonadati</taxon>
        <taxon>Pseudomonadota</taxon>
        <taxon>Betaproteobacteria</taxon>
        <taxon>Burkholderiales</taxon>
        <taxon>Oxalobacteraceae</taxon>
        <taxon>Telluria group</taxon>
        <taxon>Duganella</taxon>
    </lineage>
</organism>
<dbReference type="EMBL" id="SPVG01000129">
    <property type="protein sequence ID" value="TFW21975.1"/>
    <property type="molecule type" value="Genomic_DNA"/>
</dbReference>
<dbReference type="OrthoDB" id="8781184at2"/>
<dbReference type="RefSeq" id="WP_135201952.1">
    <property type="nucleotide sequence ID" value="NZ_SPVG01000129.1"/>
</dbReference>
<dbReference type="AlphaFoldDB" id="A0A4Y9SKK1"/>
<accession>A0A4Y9SKK1</accession>
<reference evidence="2 3" key="1">
    <citation type="submission" date="2019-03" db="EMBL/GenBank/DDBJ databases">
        <title>Draft Genome Sequence of Duganella callidus sp. nov., a Novel Duganella Species Isolated from Cultivated Soil.</title>
        <authorList>
            <person name="Raths R."/>
            <person name="Peta V."/>
            <person name="Bucking H."/>
        </authorList>
    </citation>
    <scope>NUCLEOTIDE SEQUENCE [LARGE SCALE GENOMIC DNA]</scope>
    <source>
        <strain evidence="2 3">DN04</strain>
    </source>
</reference>
<gene>
    <name evidence="2" type="ORF">E4L98_12870</name>
</gene>
<sequence>MTMPIKFDTLEYAKKLIAAGVPQTQAEAQSQALQEALIEGTVTPGDLLMLKTDMIARIEMLKQGQDMLKLDVEALKHKLTWLAGSFFFLHAVEIGALAHIIGRLP</sequence>
<feature type="transmembrane region" description="Helical" evidence="1">
    <location>
        <begin position="79"/>
        <end position="101"/>
    </location>
</feature>
<proteinExistence type="predicted"/>
<protein>
    <recommendedName>
        <fullName evidence="4">DUF1640 domain-containing protein</fullName>
    </recommendedName>
</protein>
<keyword evidence="1" id="KW-0812">Transmembrane</keyword>
<name>A0A4Y9SKK1_9BURK</name>
<keyword evidence="1" id="KW-1133">Transmembrane helix</keyword>
<dbReference type="Proteomes" id="UP000297729">
    <property type="component" value="Unassembled WGS sequence"/>
</dbReference>
<comment type="caution">
    <text evidence="2">The sequence shown here is derived from an EMBL/GenBank/DDBJ whole genome shotgun (WGS) entry which is preliminary data.</text>
</comment>
<evidence type="ECO:0000313" key="3">
    <source>
        <dbReference type="Proteomes" id="UP000297729"/>
    </source>
</evidence>
<keyword evidence="1" id="KW-0472">Membrane</keyword>
<evidence type="ECO:0000256" key="1">
    <source>
        <dbReference type="SAM" id="Phobius"/>
    </source>
</evidence>
<evidence type="ECO:0008006" key="4">
    <source>
        <dbReference type="Google" id="ProtNLM"/>
    </source>
</evidence>
<keyword evidence="3" id="KW-1185">Reference proteome</keyword>
<dbReference type="Gene3D" id="1.20.5.340">
    <property type="match status" value="1"/>
</dbReference>
<evidence type="ECO:0000313" key="2">
    <source>
        <dbReference type="EMBL" id="TFW21975.1"/>
    </source>
</evidence>